<keyword evidence="4" id="KW-0249">Electron transport</keyword>
<evidence type="ECO:0000256" key="3">
    <source>
        <dbReference type="ARBA" id="ARBA00022723"/>
    </source>
</evidence>
<evidence type="ECO:0000259" key="8">
    <source>
        <dbReference type="PROSITE" id="PS51007"/>
    </source>
</evidence>
<dbReference type="PROSITE" id="PS51257">
    <property type="entry name" value="PROKAR_LIPOPROTEIN"/>
    <property type="match status" value="1"/>
</dbReference>
<dbReference type="PANTHER" id="PTHR33751">
    <property type="entry name" value="CBB3-TYPE CYTOCHROME C OXIDASE SUBUNIT FIXP"/>
    <property type="match status" value="1"/>
</dbReference>
<organism evidence="9 10">
    <name type="scientific">Cognatilysobacter xinjiangensis</name>
    <dbReference type="NCBI Taxonomy" id="546892"/>
    <lineage>
        <taxon>Bacteria</taxon>
        <taxon>Pseudomonadati</taxon>
        <taxon>Pseudomonadota</taxon>
        <taxon>Gammaproteobacteria</taxon>
        <taxon>Lysobacterales</taxon>
        <taxon>Lysobacteraceae</taxon>
        <taxon>Cognatilysobacter</taxon>
    </lineage>
</organism>
<reference evidence="10" key="1">
    <citation type="journal article" date="2019" name="Int. J. Syst. Evol. Microbiol.">
        <title>The Global Catalogue of Microorganisms (GCM) 10K type strain sequencing project: providing services to taxonomists for standard genome sequencing and annotation.</title>
        <authorList>
            <consortium name="The Broad Institute Genomics Platform"/>
            <consortium name="The Broad Institute Genome Sequencing Center for Infectious Disease"/>
            <person name="Wu L."/>
            <person name="Ma J."/>
        </authorList>
    </citation>
    <scope>NUCLEOTIDE SEQUENCE [LARGE SCALE GENOMIC DNA]</scope>
    <source>
        <strain evidence="10">KCTC 22558</strain>
    </source>
</reference>
<evidence type="ECO:0000256" key="4">
    <source>
        <dbReference type="ARBA" id="ARBA00022982"/>
    </source>
</evidence>
<dbReference type="Gene3D" id="1.10.760.10">
    <property type="entry name" value="Cytochrome c-like domain"/>
    <property type="match status" value="1"/>
</dbReference>
<keyword evidence="3 6" id="KW-0479">Metal-binding</keyword>
<evidence type="ECO:0000256" key="1">
    <source>
        <dbReference type="ARBA" id="ARBA00022448"/>
    </source>
</evidence>
<evidence type="ECO:0000256" key="7">
    <source>
        <dbReference type="SAM" id="MobiDB-lite"/>
    </source>
</evidence>
<keyword evidence="1" id="KW-0813">Transport</keyword>
<proteinExistence type="predicted"/>
<name>A0ABQ3BSL6_9GAMM</name>
<dbReference type="Proteomes" id="UP000643403">
    <property type="component" value="Unassembled WGS sequence"/>
</dbReference>
<feature type="region of interest" description="Disordered" evidence="7">
    <location>
        <begin position="27"/>
        <end position="46"/>
    </location>
</feature>
<dbReference type="InterPro" id="IPR009056">
    <property type="entry name" value="Cyt_c-like_dom"/>
</dbReference>
<keyword evidence="5 6" id="KW-0408">Iron</keyword>
<evidence type="ECO:0000256" key="2">
    <source>
        <dbReference type="ARBA" id="ARBA00022617"/>
    </source>
</evidence>
<evidence type="ECO:0000313" key="10">
    <source>
        <dbReference type="Proteomes" id="UP000643403"/>
    </source>
</evidence>
<dbReference type="InterPro" id="IPR050597">
    <property type="entry name" value="Cytochrome_c_Oxidase_Subunit"/>
</dbReference>
<feature type="domain" description="Cytochrome c" evidence="8">
    <location>
        <begin position="48"/>
        <end position="135"/>
    </location>
</feature>
<gene>
    <name evidence="9" type="primary">cycM</name>
    <name evidence="9" type="ORF">GCM10008101_07000</name>
</gene>
<dbReference type="EMBL" id="BMXY01000001">
    <property type="protein sequence ID" value="GGZ56182.1"/>
    <property type="molecule type" value="Genomic_DNA"/>
</dbReference>
<evidence type="ECO:0000313" key="9">
    <source>
        <dbReference type="EMBL" id="GGZ56182.1"/>
    </source>
</evidence>
<sequence>MTTIRLLSGSLAIALLLTACGPQKEGAEGAEAGHAPVSEHSSAGLPAGNIAAGEKLANAKQASTGQACVECHGKEGAAPIDPTYPALAGQYADYVAYALEMYRDGRRQNTLMASQAKELKDQDIADLAAYFASRERKVYDLHEHEAGK</sequence>
<dbReference type="PROSITE" id="PS51007">
    <property type="entry name" value="CYTC"/>
    <property type="match status" value="1"/>
</dbReference>
<dbReference type="RefSeq" id="WP_189446978.1">
    <property type="nucleotide sequence ID" value="NZ_BMXY01000001.1"/>
</dbReference>
<evidence type="ECO:0000256" key="5">
    <source>
        <dbReference type="ARBA" id="ARBA00023004"/>
    </source>
</evidence>
<dbReference type="SUPFAM" id="SSF46626">
    <property type="entry name" value="Cytochrome c"/>
    <property type="match status" value="1"/>
</dbReference>
<protein>
    <submittedName>
        <fullName evidence="9">Cytochrome c biogenesis protein CcsA</fullName>
    </submittedName>
</protein>
<dbReference type="InterPro" id="IPR036909">
    <property type="entry name" value="Cyt_c-like_dom_sf"/>
</dbReference>
<keyword evidence="10" id="KW-1185">Reference proteome</keyword>
<accession>A0ABQ3BSL6</accession>
<evidence type="ECO:0000256" key="6">
    <source>
        <dbReference type="PROSITE-ProRule" id="PRU00433"/>
    </source>
</evidence>
<dbReference type="PANTHER" id="PTHR33751:SF9">
    <property type="entry name" value="CYTOCHROME C4"/>
    <property type="match status" value="1"/>
</dbReference>
<comment type="caution">
    <text evidence="9">The sequence shown here is derived from an EMBL/GenBank/DDBJ whole genome shotgun (WGS) entry which is preliminary data.</text>
</comment>
<keyword evidence="2 6" id="KW-0349">Heme</keyword>
<dbReference type="Pfam" id="PF13442">
    <property type="entry name" value="Cytochrome_CBB3"/>
    <property type="match status" value="1"/>
</dbReference>